<proteinExistence type="predicted"/>
<dbReference type="Proteomes" id="UP000014923">
    <property type="component" value="Unassembled WGS sequence"/>
</dbReference>
<dbReference type="HOGENOM" id="CLU_2425997_0_0_9"/>
<dbReference type="AlphaFoldDB" id="R7RT16"/>
<protein>
    <submittedName>
        <fullName evidence="1">Uncharacterized protein</fullName>
    </submittedName>
</protein>
<sequence>MIIDLSFPRKAFSDIFNQLMFNLKLKYGDFEISDAALEGMFLTSFIIANNSYDIGSNSIEEILYPIIFATCEIIKNTDYETLSRFKRSIYK</sequence>
<evidence type="ECO:0000313" key="2">
    <source>
        <dbReference type="Proteomes" id="UP000014923"/>
    </source>
</evidence>
<comment type="caution">
    <text evidence="1">The sequence shown here is derived from an EMBL/GenBank/DDBJ whole genome shotgun (WGS) entry which is preliminary data.</text>
</comment>
<keyword evidence="2" id="KW-1185">Reference proteome</keyword>
<name>R7RT16_9CLOT</name>
<reference evidence="1" key="1">
    <citation type="submission" date="2013-03" db="EMBL/GenBank/DDBJ databases">
        <title>Draft genome sequence of the hydrogen-ethanol-producing anaerobic alkalithermophilic Caloramator celere.</title>
        <authorList>
            <person name="Ciranna A."/>
            <person name="Larjo A."/>
            <person name="Kivisto A."/>
            <person name="Santala V."/>
            <person name="Roos C."/>
            <person name="Karp M."/>
        </authorList>
    </citation>
    <scope>NUCLEOTIDE SEQUENCE [LARGE SCALE GENOMIC DNA]</scope>
    <source>
        <strain evidence="1">DSM 8682</strain>
    </source>
</reference>
<gene>
    <name evidence="1" type="ORF">TCEL_00474</name>
</gene>
<accession>R7RT16</accession>
<dbReference type="EMBL" id="CAVN010000097">
    <property type="protein sequence ID" value="CDF58428.1"/>
    <property type="molecule type" value="Genomic_DNA"/>
</dbReference>
<dbReference type="RefSeq" id="WP_018662495.1">
    <property type="nucleotide sequence ID" value="NZ_HF952018.1"/>
</dbReference>
<evidence type="ECO:0000313" key="1">
    <source>
        <dbReference type="EMBL" id="CDF58428.1"/>
    </source>
</evidence>
<organism evidence="1 2">
    <name type="scientific">Thermobrachium celere DSM 8682</name>
    <dbReference type="NCBI Taxonomy" id="941824"/>
    <lineage>
        <taxon>Bacteria</taxon>
        <taxon>Bacillati</taxon>
        <taxon>Bacillota</taxon>
        <taxon>Clostridia</taxon>
        <taxon>Eubacteriales</taxon>
        <taxon>Clostridiaceae</taxon>
        <taxon>Thermobrachium</taxon>
    </lineage>
</organism>